<proteinExistence type="inferred from homology"/>
<protein>
    <submittedName>
        <fullName evidence="12">General secretion pathway protein K</fullName>
    </submittedName>
</protein>
<dbReference type="STRING" id="1547922.ISF6_1120"/>
<keyword evidence="6" id="KW-0812">Transmembrane</keyword>
<reference evidence="13" key="1">
    <citation type="submission" date="2015-07" db="EMBL/GenBank/DDBJ databases">
        <title>Discovery of a poly(ethylene terephthalate assimilation.</title>
        <authorList>
            <person name="Yoshida S."/>
            <person name="Hiraga K."/>
            <person name="Takehana T."/>
            <person name="Taniguchi I."/>
            <person name="Yamaji H."/>
            <person name="Maeda Y."/>
            <person name="Toyohara K."/>
            <person name="Miyamoto K."/>
            <person name="Kimura Y."/>
            <person name="Oda K."/>
        </authorList>
    </citation>
    <scope>NUCLEOTIDE SEQUENCE [LARGE SCALE GENOMIC DNA]</scope>
    <source>
        <strain evidence="13">NBRC 110686 / TISTR 2288 / 201-F6</strain>
    </source>
</reference>
<evidence type="ECO:0000256" key="7">
    <source>
        <dbReference type="ARBA" id="ARBA00022927"/>
    </source>
</evidence>
<dbReference type="InterPro" id="IPR049031">
    <property type="entry name" value="T2SSK_SAM-like_1st"/>
</dbReference>
<dbReference type="OrthoDB" id="8583836at2"/>
<keyword evidence="4" id="KW-1003">Cell membrane</keyword>
<dbReference type="Gene3D" id="1.10.40.60">
    <property type="entry name" value="EpsJ-like"/>
    <property type="match status" value="1"/>
</dbReference>
<dbReference type="AlphaFoldDB" id="A0A0K8NV94"/>
<keyword evidence="8" id="KW-1133">Transmembrane helix</keyword>
<reference evidence="12 13" key="2">
    <citation type="journal article" date="2016" name="Science">
        <title>A bacterium that degrades and assimilates poly(ethylene terephthalate).</title>
        <authorList>
            <person name="Yoshida S."/>
            <person name="Hiraga K."/>
            <person name="Takehana T."/>
            <person name="Taniguchi I."/>
            <person name="Yamaji H."/>
            <person name="Maeda Y."/>
            <person name="Toyohara K."/>
            <person name="Miyamoto K."/>
            <person name="Kimura Y."/>
            <person name="Oda K."/>
        </authorList>
    </citation>
    <scope>NUCLEOTIDE SEQUENCE [LARGE SCALE GENOMIC DNA]</scope>
    <source>
        <strain evidence="13">NBRC 110686 / TISTR 2288 / 201-F6</strain>
    </source>
</reference>
<evidence type="ECO:0000313" key="12">
    <source>
        <dbReference type="EMBL" id="GAP33865.1"/>
    </source>
</evidence>
<keyword evidence="5" id="KW-0997">Cell inner membrane</keyword>
<dbReference type="InterPro" id="IPR005628">
    <property type="entry name" value="GspK"/>
</dbReference>
<evidence type="ECO:0000256" key="4">
    <source>
        <dbReference type="ARBA" id="ARBA00022475"/>
    </source>
</evidence>
<evidence type="ECO:0000256" key="8">
    <source>
        <dbReference type="ARBA" id="ARBA00022989"/>
    </source>
</evidence>
<evidence type="ECO:0000256" key="2">
    <source>
        <dbReference type="ARBA" id="ARBA00007246"/>
    </source>
</evidence>
<dbReference type="Pfam" id="PF21687">
    <property type="entry name" value="T2SSK_1st"/>
    <property type="match status" value="1"/>
</dbReference>
<evidence type="ECO:0000256" key="10">
    <source>
        <dbReference type="SAM" id="MobiDB-lite"/>
    </source>
</evidence>
<comment type="subcellular location">
    <subcellularLocation>
        <location evidence="1">Cell inner membrane</location>
    </subcellularLocation>
</comment>
<gene>
    <name evidence="12" type="ORF">ISF6_1120</name>
</gene>
<evidence type="ECO:0000313" key="13">
    <source>
        <dbReference type="Proteomes" id="UP000037660"/>
    </source>
</evidence>
<accession>A0A0K8NV94</accession>
<keyword evidence="7" id="KW-0653">Protein transport</keyword>
<dbReference type="GO" id="GO:0009306">
    <property type="term" value="P:protein secretion"/>
    <property type="evidence" value="ECO:0007669"/>
    <property type="project" value="InterPro"/>
</dbReference>
<evidence type="ECO:0000256" key="3">
    <source>
        <dbReference type="ARBA" id="ARBA00022448"/>
    </source>
</evidence>
<feature type="region of interest" description="Disordered" evidence="10">
    <location>
        <begin position="299"/>
        <end position="355"/>
    </location>
</feature>
<evidence type="ECO:0000256" key="1">
    <source>
        <dbReference type="ARBA" id="ARBA00004533"/>
    </source>
</evidence>
<name>A0A0K8NV94_PISS1</name>
<keyword evidence="9" id="KW-0472">Membrane</keyword>
<evidence type="ECO:0000256" key="9">
    <source>
        <dbReference type="ARBA" id="ARBA00023136"/>
    </source>
</evidence>
<organism evidence="12 13">
    <name type="scientific">Piscinibacter sakaiensis</name>
    <name type="common">Ideonella sakaiensis</name>
    <dbReference type="NCBI Taxonomy" id="1547922"/>
    <lineage>
        <taxon>Bacteria</taxon>
        <taxon>Pseudomonadati</taxon>
        <taxon>Pseudomonadota</taxon>
        <taxon>Betaproteobacteria</taxon>
        <taxon>Burkholderiales</taxon>
        <taxon>Sphaerotilaceae</taxon>
        <taxon>Piscinibacter</taxon>
    </lineage>
</organism>
<keyword evidence="13" id="KW-1185">Reference proteome</keyword>
<dbReference type="RefSeq" id="WP_054018011.1">
    <property type="nucleotide sequence ID" value="NZ_BBYR01000002.1"/>
</dbReference>
<dbReference type="GO" id="GO:0005886">
    <property type="term" value="C:plasma membrane"/>
    <property type="evidence" value="ECO:0007669"/>
    <property type="project" value="UniProtKB-SubCell"/>
</dbReference>
<comment type="similarity">
    <text evidence="2">Belongs to the GSP K family.</text>
</comment>
<comment type="caution">
    <text evidence="12">The sequence shown here is derived from an EMBL/GenBank/DDBJ whole genome shotgun (WGS) entry which is preliminary data.</text>
</comment>
<dbReference type="PANTHER" id="PTHR38831:SF1">
    <property type="entry name" value="TYPE II SECRETION SYSTEM PROTEIN K-RELATED"/>
    <property type="match status" value="1"/>
</dbReference>
<keyword evidence="3" id="KW-0813">Transport</keyword>
<evidence type="ECO:0000256" key="6">
    <source>
        <dbReference type="ARBA" id="ARBA00022692"/>
    </source>
</evidence>
<evidence type="ECO:0000259" key="11">
    <source>
        <dbReference type="Pfam" id="PF21687"/>
    </source>
</evidence>
<dbReference type="PANTHER" id="PTHR38831">
    <property type="entry name" value="TYPE II SECRETION SYSTEM PROTEIN K"/>
    <property type="match status" value="1"/>
</dbReference>
<sequence>MNRLDGGRRAAPRAGKVSRGPARGFALVIVLWVLAGLTVVAVTVASSARVGSEGVKLLRDRVAGEAAFLSAGARIAVIAATGSPTADAYNGPRGRLPVDGQVIGVDATTWATVRDVRGLVNLNSGATLTLERLLRGCGATEQEAARLSDALGDYIDEDDLKRLNGAEAFDYGATDLPRPRNQRLASREELWRVLGWPALRSRWEAAGCDEWVTVNGDGLSNRSTAPAPVLVAFGLDDAAVRRVQQRRDGVPAGSSPATAEVPAGGELSLAAGGVAGKTLRVALRATSVEWATAYELELTPDRPGGPWRLREMRHPPQVGLRTAPPSAARLPAVDYQPSPQELPATNAPSRLPFGN</sequence>
<dbReference type="EMBL" id="BBYR01000002">
    <property type="protein sequence ID" value="GAP33865.1"/>
    <property type="molecule type" value="Genomic_DNA"/>
</dbReference>
<dbReference type="Proteomes" id="UP000037660">
    <property type="component" value="Unassembled WGS sequence"/>
</dbReference>
<dbReference type="SUPFAM" id="SSF158544">
    <property type="entry name" value="GspK insert domain-like"/>
    <property type="match status" value="1"/>
</dbReference>
<feature type="domain" description="T2SS protein K first SAM-like" evidence="11">
    <location>
        <begin position="123"/>
        <end position="198"/>
    </location>
</feature>
<dbReference type="InterPro" id="IPR038072">
    <property type="entry name" value="GspK_central_sf"/>
</dbReference>
<evidence type="ECO:0000256" key="5">
    <source>
        <dbReference type="ARBA" id="ARBA00022519"/>
    </source>
</evidence>